<reference evidence="2" key="1">
    <citation type="journal article" date="2023" name="Genome Biol. Evol.">
        <title>Long-read-based Genome Assembly of Drosophila gunungcola Reveals Fewer Chemosensory Genes in Flower-breeding Species.</title>
        <authorList>
            <person name="Negi A."/>
            <person name="Liao B.Y."/>
            <person name="Yeh S.D."/>
        </authorList>
    </citation>
    <scope>NUCLEOTIDE SEQUENCE</scope>
    <source>
        <strain evidence="2">Sukarami</strain>
    </source>
</reference>
<comment type="caution">
    <text evidence="2">The sequence shown here is derived from an EMBL/GenBank/DDBJ whole genome shotgun (WGS) entry which is preliminary data.</text>
</comment>
<evidence type="ECO:0008006" key="4">
    <source>
        <dbReference type="Google" id="ProtNLM"/>
    </source>
</evidence>
<name>A0A9Q0BNG7_9MUSC</name>
<gene>
    <name evidence="2" type="ORF">M5D96_007646</name>
</gene>
<dbReference type="Proteomes" id="UP001059596">
    <property type="component" value="Unassembled WGS sequence"/>
</dbReference>
<keyword evidence="3" id="KW-1185">Reference proteome</keyword>
<feature type="non-terminal residue" evidence="2">
    <location>
        <position position="1"/>
    </location>
</feature>
<keyword evidence="1" id="KW-0732">Signal</keyword>
<dbReference type="AlphaFoldDB" id="A0A9Q0BNG7"/>
<accession>A0A9Q0BNG7</accession>
<protein>
    <recommendedName>
        <fullName evidence="4">Secreted protein</fullName>
    </recommendedName>
</protein>
<feature type="chain" id="PRO_5040459970" description="Secreted protein" evidence="1">
    <location>
        <begin position="18"/>
        <end position="104"/>
    </location>
</feature>
<dbReference type="EMBL" id="JAMKOV010000006">
    <property type="protein sequence ID" value="KAI8038942.1"/>
    <property type="molecule type" value="Genomic_DNA"/>
</dbReference>
<evidence type="ECO:0000313" key="3">
    <source>
        <dbReference type="Proteomes" id="UP001059596"/>
    </source>
</evidence>
<proteinExistence type="predicted"/>
<organism evidence="2 3">
    <name type="scientific">Drosophila gunungcola</name>
    <name type="common">fruit fly</name>
    <dbReference type="NCBI Taxonomy" id="103775"/>
    <lineage>
        <taxon>Eukaryota</taxon>
        <taxon>Metazoa</taxon>
        <taxon>Ecdysozoa</taxon>
        <taxon>Arthropoda</taxon>
        <taxon>Hexapoda</taxon>
        <taxon>Insecta</taxon>
        <taxon>Pterygota</taxon>
        <taxon>Neoptera</taxon>
        <taxon>Endopterygota</taxon>
        <taxon>Diptera</taxon>
        <taxon>Brachycera</taxon>
        <taxon>Muscomorpha</taxon>
        <taxon>Ephydroidea</taxon>
        <taxon>Drosophilidae</taxon>
        <taxon>Drosophila</taxon>
        <taxon>Sophophora</taxon>
    </lineage>
</organism>
<feature type="signal peptide" evidence="1">
    <location>
        <begin position="1"/>
        <end position="17"/>
    </location>
</feature>
<evidence type="ECO:0000313" key="2">
    <source>
        <dbReference type="EMBL" id="KAI8038942.1"/>
    </source>
</evidence>
<evidence type="ECO:0000256" key="1">
    <source>
        <dbReference type="SAM" id="SignalP"/>
    </source>
</evidence>
<sequence length="104" mass="11712">SVCLCFCLPFTLPTSLPLSLPPNPLWQGPSVHVRPAVHVTCVRFPRFLPRSHMHCSRHSGIRNASLAISTAHMPVFRGSRKAILVLKTDHGNLVYIISSYWFYT</sequence>